<dbReference type="RefSeq" id="WP_181755014.1">
    <property type="nucleotide sequence ID" value="NZ_JACEIQ010000041.1"/>
</dbReference>
<gene>
    <name evidence="1" type="ORF">H1191_19890</name>
</gene>
<organism evidence="1 2">
    <name type="scientific">Paenactinomyces guangxiensis</name>
    <dbReference type="NCBI Taxonomy" id="1490290"/>
    <lineage>
        <taxon>Bacteria</taxon>
        <taxon>Bacillati</taxon>
        <taxon>Bacillota</taxon>
        <taxon>Bacilli</taxon>
        <taxon>Bacillales</taxon>
        <taxon>Thermoactinomycetaceae</taxon>
        <taxon>Paenactinomyces</taxon>
    </lineage>
</organism>
<evidence type="ECO:0000313" key="1">
    <source>
        <dbReference type="EMBL" id="MBA4496520.1"/>
    </source>
</evidence>
<sequence>MIHPIEKARELIRNWERAENQIEDLEQIDGQVLDLSEPIELIPVPEPKKQQPKFEDYDDYLRIYENGQLVKQIKDPDWTEAE</sequence>
<reference evidence="1 2" key="1">
    <citation type="submission" date="2020-07" db="EMBL/GenBank/DDBJ databases">
        <authorList>
            <person name="Feng H."/>
        </authorList>
    </citation>
    <scope>NUCLEOTIDE SEQUENCE [LARGE SCALE GENOMIC DNA]</scope>
    <source>
        <strain evidence="2">s-10</strain>
    </source>
</reference>
<accession>A0A7W2AA79</accession>
<protein>
    <submittedName>
        <fullName evidence="1">Uncharacterized protein</fullName>
    </submittedName>
</protein>
<evidence type="ECO:0000313" key="2">
    <source>
        <dbReference type="Proteomes" id="UP000535491"/>
    </source>
</evidence>
<name>A0A7W2AA79_9BACL</name>
<comment type="caution">
    <text evidence="1">The sequence shown here is derived from an EMBL/GenBank/DDBJ whole genome shotgun (WGS) entry which is preliminary data.</text>
</comment>
<dbReference type="EMBL" id="JACEIQ010000041">
    <property type="protein sequence ID" value="MBA4496520.1"/>
    <property type="molecule type" value="Genomic_DNA"/>
</dbReference>
<keyword evidence="2" id="KW-1185">Reference proteome</keyword>
<dbReference type="AlphaFoldDB" id="A0A7W2AA79"/>
<proteinExistence type="predicted"/>
<dbReference type="Proteomes" id="UP000535491">
    <property type="component" value="Unassembled WGS sequence"/>
</dbReference>